<organism evidence="1 2">
    <name type="scientific">Nitrosomonas nitrosa</name>
    <dbReference type="NCBI Taxonomy" id="52442"/>
    <lineage>
        <taxon>Bacteria</taxon>
        <taxon>Pseudomonadati</taxon>
        <taxon>Pseudomonadota</taxon>
        <taxon>Betaproteobacteria</taxon>
        <taxon>Nitrosomonadales</taxon>
        <taxon>Nitrosomonadaceae</taxon>
        <taxon>Nitrosomonas</taxon>
    </lineage>
</organism>
<comment type="caution">
    <text evidence="1">The sequence shown here is derived from an EMBL/GenBank/DDBJ whole genome shotgun (WGS) entry which is preliminary data.</text>
</comment>
<dbReference type="Proteomes" id="UP000601736">
    <property type="component" value="Unassembled WGS sequence"/>
</dbReference>
<name>A0A8H8Z069_9PROT</name>
<reference evidence="1" key="1">
    <citation type="submission" date="2021-02" db="EMBL/GenBank/DDBJ databases">
        <authorList>
            <person name="Han P."/>
        </authorList>
    </citation>
    <scope>NUCLEOTIDE SEQUENCE</scope>
    <source>
        <strain evidence="1">Nitrosomonas nitrosa 18-3D</strain>
    </source>
</reference>
<sequence length="54" mass="6291">MFITFAPIMEKLYALSTQVNQIILTHVNTIEFCYLSPKKQLREHAIGWLLAQIL</sequence>
<dbReference type="EMBL" id="CAJNAP010000007">
    <property type="protein sequence ID" value="CAE6497217.1"/>
    <property type="molecule type" value="Genomic_DNA"/>
</dbReference>
<protein>
    <submittedName>
        <fullName evidence="1">Uncharacterized protein</fullName>
    </submittedName>
</protein>
<evidence type="ECO:0000313" key="1">
    <source>
        <dbReference type="EMBL" id="CAE6497217.1"/>
    </source>
</evidence>
<gene>
    <name evidence="1" type="ORF">NMYAN_150068</name>
</gene>
<accession>A0A8H8Z069</accession>
<dbReference type="AlphaFoldDB" id="A0A8H8Z069"/>
<proteinExistence type="predicted"/>
<evidence type="ECO:0000313" key="2">
    <source>
        <dbReference type="Proteomes" id="UP000601736"/>
    </source>
</evidence>